<dbReference type="PANTHER" id="PTHR23024">
    <property type="entry name" value="ARYLACETAMIDE DEACETYLASE"/>
    <property type="match status" value="1"/>
</dbReference>
<protein>
    <recommendedName>
        <fullName evidence="3">Alpha/beta-Hydrolases superfamily protein</fullName>
    </recommendedName>
</protein>
<comment type="caution">
    <text evidence="1">The sequence shown here is derived from an EMBL/GenBank/DDBJ whole genome shotgun (WGS) entry which is preliminary data.</text>
</comment>
<dbReference type="InterPro" id="IPR029058">
    <property type="entry name" value="AB_hydrolase_fold"/>
</dbReference>
<accession>A0A7J0EYT0</accession>
<dbReference type="Gene3D" id="3.40.50.1820">
    <property type="entry name" value="alpha/beta hydrolase"/>
    <property type="match status" value="1"/>
</dbReference>
<evidence type="ECO:0008006" key="3">
    <source>
        <dbReference type="Google" id="ProtNLM"/>
    </source>
</evidence>
<evidence type="ECO:0000313" key="1">
    <source>
        <dbReference type="EMBL" id="GFY91346.1"/>
    </source>
</evidence>
<dbReference type="SUPFAM" id="SSF53474">
    <property type="entry name" value="alpha/beta-Hydrolases"/>
    <property type="match status" value="1"/>
</dbReference>
<dbReference type="OrthoDB" id="408631at2759"/>
<dbReference type="AlphaFoldDB" id="A0A7J0EYT0"/>
<proteinExistence type="predicted"/>
<dbReference type="InterPro" id="IPR050466">
    <property type="entry name" value="Carboxylest/Gibb_receptor"/>
</dbReference>
<evidence type="ECO:0000313" key="2">
    <source>
        <dbReference type="Proteomes" id="UP000585474"/>
    </source>
</evidence>
<reference evidence="1 2" key="1">
    <citation type="submission" date="2019-07" db="EMBL/GenBank/DDBJ databases">
        <title>De Novo Assembly of kiwifruit Actinidia rufa.</title>
        <authorList>
            <person name="Sugita-Konishi S."/>
            <person name="Sato K."/>
            <person name="Mori E."/>
            <person name="Abe Y."/>
            <person name="Kisaki G."/>
            <person name="Hamano K."/>
            <person name="Suezawa K."/>
            <person name="Otani M."/>
            <person name="Fukuda T."/>
            <person name="Manabe T."/>
            <person name="Gomi K."/>
            <person name="Tabuchi M."/>
            <person name="Akimitsu K."/>
            <person name="Kataoka I."/>
        </authorList>
    </citation>
    <scope>NUCLEOTIDE SEQUENCE [LARGE SCALE GENOMIC DNA]</scope>
    <source>
        <strain evidence="2">cv. Fuchu</strain>
    </source>
</reference>
<dbReference type="EMBL" id="BJWL01000007">
    <property type="protein sequence ID" value="GFY91346.1"/>
    <property type="molecule type" value="Genomic_DNA"/>
</dbReference>
<organism evidence="1 2">
    <name type="scientific">Actinidia rufa</name>
    <dbReference type="NCBI Taxonomy" id="165716"/>
    <lineage>
        <taxon>Eukaryota</taxon>
        <taxon>Viridiplantae</taxon>
        <taxon>Streptophyta</taxon>
        <taxon>Embryophyta</taxon>
        <taxon>Tracheophyta</taxon>
        <taxon>Spermatophyta</taxon>
        <taxon>Magnoliopsida</taxon>
        <taxon>eudicotyledons</taxon>
        <taxon>Gunneridae</taxon>
        <taxon>Pentapetalae</taxon>
        <taxon>asterids</taxon>
        <taxon>Ericales</taxon>
        <taxon>Actinidiaceae</taxon>
        <taxon>Actinidia</taxon>
    </lineage>
</organism>
<dbReference type="Proteomes" id="UP000585474">
    <property type="component" value="Unassembled WGS sequence"/>
</dbReference>
<sequence>MDSSEVTHDFPPFFRVYQDGHIEQYVATSYIPPTVDPQTGVESKDVTISQEIDLKPRIFISKINSSDPKIPLVVHYHGGAFYIRSPIDADNYSFLTSLTSKARVIDVFVASKAL</sequence>
<gene>
    <name evidence="1" type="ORF">Acr_07g0015420</name>
</gene>
<dbReference type="PANTHER" id="PTHR23024:SF632">
    <property type="entry name" value="2-HYDROXYISOFLAVANONE DEHYDRATASE-LIKE"/>
    <property type="match status" value="1"/>
</dbReference>
<keyword evidence="2" id="KW-1185">Reference proteome</keyword>
<name>A0A7J0EYT0_9ERIC</name>